<evidence type="ECO:0000313" key="1">
    <source>
        <dbReference type="EMBL" id="MBO9200218.1"/>
    </source>
</evidence>
<dbReference type="EMBL" id="JAGHKO010000001">
    <property type="protein sequence ID" value="MBO9200218.1"/>
    <property type="molecule type" value="Genomic_DNA"/>
</dbReference>
<organism evidence="1 2">
    <name type="scientific">Niastella soli</name>
    <dbReference type="NCBI Taxonomy" id="2821487"/>
    <lineage>
        <taxon>Bacteria</taxon>
        <taxon>Pseudomonadati</taxon>
        <taxon>Bacteroidota</taxon>
        <taxon>Chitinophagia</taxon>
        <taxon>Chitinophagales</taxon>
        <taxon>Chitinophagaceae</taxon>
        <taxon>Niastella</taxon>
    </lineage>
</organism>
<sequence>MVPIEIQYLLDNHDEEDIHLLITKADFSGEIPILSLTVYEHGKEPQNWTLEVIGHRASKVSFSSVVEDSTILITDDHPLLWQYSDVQSELYFNGSGKDVYRVVSEINKIDFDLFGKYQRSSEQLYTLLRASHGLLCKGPERLLSKYEKCLNKYGIDTSLVSGYIPTSGETLKLFLVSGSYIMGQDFLFTRNG</sequence>
<comment type="caution">
    <text evidence="1">The sequence shown here is derived from an EMBL/GenBank/DDBJ whole genome shotgun (WGS) entry which is preliminary data.</text>
</comment>
<keyword evidence="2" id="KW-1185">Reference proteome</keyword>
<name>A0ABS3YQZ6_9BACT</name>
<accession>A0ABS3YQZ6</accession>
<protein>
    <submittedName>
        <fullName evidence="1">Uncharacterized protein</fullName>
    </submittedName>
</protein>
<evidence type="ECO:0000313" key="2">
    <source>
        <dbReference type="Proteomes" id="UP000677244"/>
    </source>
</evidence>
<proteinExistence type="predicted"/>
<dbReference type="Proteomes" id="UP000677244">
    <property type="component" value="Unassembled WGS sequence"/>
</dbReference>
<dbReference type="RefSeq" id="WP_209138272.1">
    <property type="nucleotide sequence ID" value="NZ_JAGHKO010000001.1"/>
</dbReference>
<gene>
    <name evidence="1" type="ORF">J7I42_08110</name>
</gene>
<reference evidence="1 2" key="1">
    <citation type="submission" date="2021-03" db="EMBL/GenBank/DDBJ databases">
        <title>Assistant Professor.</title>
        <authorList>
            <person name="Huq M.A."/>
        </authorList>
    </citation>
    <scope>NUCLEOTIDE SEQUENCE [LARGE SCALE GENOMIC DNA]</scope>
    <source>
        <strain evidence="1 2">MAH-29</strain>
    </source>
</reference>